<feature type="region of interest" description="Disordered" evidence="1">
    <location>
        <begin position="99"/>
        <end position="263"/>
    </location>
</feature>
<gene>
    <name evidence="2" type="ORF">C8F04DRAFT_1078287</name>
</gene>
<comment type="caution">
    <text evidence="2">The sequence shown here is derived from an EMBL/GenBank/DDBJ whole genome shotgun (WGS) entry which is preliminary data.</text>
</comment>
<feature type="compositionally biased region" description="Basic and acidic residues" evidence="1">
    <location>
        <begin position="121"/>
        <end position="144"/>
    </location>
</feature>
<dbReference type="Proteomes" id="UP001218188">
    <property type="component" value="Unassembled WGS sequence"/>
</dbReference>
<reference evidence="2" key="1">
    <citation type="submission" date="2023-03" db="EMBL/GenBank/DDBJ databases">
        <title>Massive genome expansion in bonnet fungi (Mycena s.s.) driven by repeated elements and novel gene families across ecological guilds.</title>
        <authorList>
            <consortium name="Lawrence Berkeley National Laboratory"/>
            <person name="Harder C.B."/>
            <person name="Miyauchi S."/>
            <person name="Viragh M."/>
            <person name="Kuo A."/>
            <person name="Thoen E."/>
            <person name="Andreopoulos B."/>
            <person name="Lu D."/>
            <person name="Skrede I."/>
            <person name="Drula E."/>
            <person name="Henrissat B."/>
            <person name="Morin E."/>
            <person name="Kohler A."/>
            <person name="Barry K."/>
            <person name="LaButti K."/>
            <person name="Morin E."/>
            <person name="Salamov A."/>
            <person name="Lipzen A."/>
            <person name="Mereny Z."/>
            <person name="Hegedus B."/>
            <person name="Baldrian P."/>
            <person name="Stursova M."/>
            <person name="Weitz H."/>
            <person name="Taylor A."/>
            <person name="Grigoriev I.V."/>
            <person name="Nagy L.G."/>
            <person name="Martin F."/>
            <person name="Kauserud H."/>
        </authorList>
    </citation>
    <scope>NUCLEOTIDE SEQUENCE</scope>
    <source>
        <strain evidence="2">CBHHK200</strain>
    </source>
</reference>
<feature type="compositionally biased region" description="Acidic residues" evidence="1">
    <location>
        <begin position="145"/>
        <end position="177"/>
    </location>
</feature>
<dbReference type="EMBL" id="JARJCM010000014">
    <property type="protein sequence ID" value="KAJ7042098.1"/>
    <property type="molecule type" value="Genomic_DNA"/>
</dbReference>
<name>A0AAD6X7P1_9AGAR</name>
<evidence type="ECO:0000256" key="1">
    <source>
        <dbReference type="SAM" id="MobiDB-lite"/>
    </source>
</evidence>
<evidence type="ECO:0000313" key="2">
    <source>
        <dbReference type="EMBL" id="KAJ7042098.1"/>
    </source>
</evidence>
<organism evidence="2 3">
    <name type="scientific">Mycena alexandri</name>
    <dbReference type="NCBI Taxonomy" id="1745969"/>
    <lineage>
        <taxon>Eukaryota</taxon>
        <taxon>Fungi</taxon>
        <taxon>Dikarya</taxon>
        <taxon>Basidiomycota</taxon>
        <taxon>Agaricomycotina</taxon>
        <taxon>Agaricomycetes</taxon>
        <taxon>Agaricomycetidae</taxon>
        <taxon>Agaricales</taxon>
        <taxon>Marasmiineae</taxon>
        <taxon>Mycenaceae</taxon>
        <taxon>Mycena</taxon>
    </lineage>
</organism>
<feature type="compositionally biased region" description="Polar residues" evidence="1">
    <location>
        <begin position="184"/>
        <end position="193"/>
    </location>
</feature>
<feature type="compositionally biased region" description="Pro residues" evidence="1">
    <location>
        <begin position="215"/>
        <end position="225"/>
    </location>
</feature>
<sequence length="351" mass="38592">MHITSTINPRTQSGADDVPVVLVTLGGRSKLLARPSTYKEMQRLVRSHYDIDAHAGLQFEVSSWDICGGQNVEITESAYPHLVALLDSVFVVVAQAGQRDRMMPSPSATPPLRGDDEIEDERTVQKDLAPDHEEDQSDRAPKVESEEEQEDQMLADNAWGEDESASVQGDDDAEEEDAPHARQVLNNEFPSHRQQAREVARKPTPKARPETARAPPAPAPAPAPAKPRAVDNRPDSSAESSQMAIAAASSDSDERFKVSVTGPGPHDKAEFMTRRGHLVSKVLNGVCKTFKLDAKRAKLMLCIPMEDEDGEVLLHEFECANDETIARSGVKPNSKLIVRVDEDEEDEGYED</sequence>
<evidence type="ECO:0000313" key="3">
    <source>
        <dbReference type="Proteomes" id="UP001218188"/>
    </source>
</evidence>
<dbReference type="AlphaFoldDB" id="A0AAD6X7P1"/>
<proteinExistence type="predicted"/>
<accession>A0AAD6X7P1</accession>
<keyword evidence="3" id="KW-1185">Reference proteome</keyword>
<feature type="compositionally biased region" description="Basic and acidic residues" evidence="1">
    <location>
        <begin position="195"/>
        <end position="211"/>
    </location>
</feature>
<protein>
    <submittedName>
        <fullName evidence="2">Uncharacterized protein</fullName>
    </submittedName>
</protein>